<sequence length="588" mass="64829">MTKWALVLLARFELVLINDTSEGGSSGVRDGEVLSGSQESSKKVEAPNAVGVEDWNEEDFILSIEYFAKDCNLPNEGMMPSDIPKTLVSDEDIEKCFGPRSGNKGRNGPKLKNCTGLPQSEALHLFQVIDGHDKPVNGTLESIALSVGTYKTDKEVLGKLETERTELAARKQSLETRLEDGGFDDKNPEDMNLLQSLEAEEEDLNLSLSELLTKIEECSARLLQSQTEMKLSRSKHEELKMELERAELKVDDAQVVLRKEEALLAFQKEELRCLQPFAKSSVAPLIPRWIPTATEVGVERTILTSVAATKVRGISPCSTILSEREEDLRDLDVSLVDTSPVSRTRSKSRKRNLPKGDSVRKCCAKLILLPRLQMAGDTQSRFLGILDITKCWGPSEGQLTYAGCGRLLRDGRPCGLGLRARKTKENAACSANSQSGAIGSQISSQMGTLVNKSRDRAGHICSQIGEEVQLFHFFIETAEPRHELEVWKRAGQELLKMTGHEFFEKYGSDRHSLHKFVLTHLASTPWAITVIGKPSTEGYLRVLSCSRAGITSPIRSCFLVNPPQPHVGIVQIASDSPHPAYGGSGYIV</sequence>
<comment type="caution">
    <text evidence="4">The sequence shown here is derived from an EMBL/GenBank/DDBJ whole genome shotgun (WGS) entry which is preliminary data.</text>
</comment>
<feature type="coiled-coil region" evidence="1">
    <location>
        <begin position="157"/>
        <end position="263"/>
    </location>
</feature>
<reference evidence="4 5" key="1">
    <citation type="submission" date="2024-09" db="EMBL/GenBank/DDBJ databases">
        <title>Chromosome-scale assembly of Riccia sorocarpa.</title>
        <authorList>
            <person name="Paukszto L."/>
        </authorList>
    </citation>
    <scope>NUCLEOTIDE SEQUENCE [LARGE SCALE GENOMIC DNA]</scope>
    <source>
        <strain evidence="4">LP-2024</strain>
        <tissue evidence="4">Aerial parts of the thallus</tissue>
    </source>
</reference>
<organism evidence="4 5">
    <name type="scientific">Riccia sorocarpa</name>
    <dbReference type="NCBI Taxonomy" id="122646"/>
    <lineage>
        <taxon>Eukaryota</taxon>
        <taxon>Viridiplantae</taxon>
        <taxon>Streptophyta</taxon>
        <taxon>Embryophyta</taxon>
        <taxon>Marchantiophyta</taxon>
        <taxon>Marchantiopsida</taxon>
        <taxon>Marchantiidae</taxon>
        <taxon>Marchantiales</taxon>
        <taxon>Ricciaceae</taxon>
        <taxon>Riccia</taxon>
    </lineage>
</organism>
<evidence type="ECO:0000256" key="2">
    <source>
        <dbReference type="SAM" id="MobiDB-lite"/>
    </source>
</evidence>
<evidence type="ECO:0000256" key="1">
    <source>
        <dbReference type="SAM" id="Coils"/>
    </source>
</evidence>
<dbReference type="Proteomes" id="UP001633002">
    <property type="component" value="Unassembled WGS sequence"/>
</dbReference>
<feature type="signal peptide" evidence="3">
    <location>
        <begin position="1"/>
        <end position="17"/>
    </location>
</feature>
<evidence type="ECO:0000313" key="4">
    <source>
        <dbReference type="EMBL" id="KAL3701657.1"/>
    </source>
</evidence>
<proteinExistence type="predicted"/>
<feature type="region of interest" description="Disordered" evidence="2">
    <location>
        <begin position="22"/>
        <end position="45"/>
    </location>
</feature>
<dbReference type="AlphaFoldDB" id="A0ABD3IDC1"/>
<name>A0ABD3IDC1_9MARC</name>
<evidence type="ECO:0000256" key="3">
    <source>
        <dbReference type="SAM" id="SignalP"/>
    </source>
</evidence>
<dbReference type="EMBL" id="JBJQOH010000001">
    <property type="protein sequence ID" value="KAL3701657.1"/>
    <property type="molecule type" value="Genomic_DNA"/>
</dbReference>
<keyword evidence="1" id="KW-0175">Coiled coil</keyword>
<keyword evidence="5" id="KW-1185">Reference proteome</keyword>
<accession>A0ABD3IDC1</accession>
<evidence type="ECO:0000313" key="5">
    <source>
        <dbReference type="Proteomes" id="UP001633002"/>
    </source>
</evidence>
<protein>
    <submittedName>
        <fullName evidence="4">Uncharacterized protein</fullName>
    </submittedName>
</protein>
<keyword evidence="3" id="KW-0732">Signal</keyword>
<feature type="chain" id="PRO_5044817830" evidence="3">
    <location>
        <begin position="18"/>
        <end position="588"/>
    </location>
</feature>
<gene>
    <name evidence="4" type="ORF">R1sor_019679</name>
</gene>